<keyword evidence="9" id="KW-1185">Reference proteome</keyword>
<feature type="signal peptide" evidence="5">
    <location>
        <begin position="1"/>
        <end position="30"/>
    </location>
</feature>
<dbReference type="Gene3D" id="2.60.120.200">
    <property type="match status" value="1"/>
</dbReference>
<evidence type="ECO:0000256" key="4">
    <source>
        <dbReference type="ARBA" id="ARBA00023326"/>
    </source>
</evidence>
<dbReference type="EMBL" id="JACCBU010000001">
    <property type="protein sequence ID" value="NYE72998.1"/>
    <property type="molecule type" value="Genomic_DNA"/>
</dbReference>
<dbReference type="InterPro" id="IPR013431">
    <property type="entry name" value="Delta_60_rpt"/>
</dbReference>
<dbReference type="InterPro" id="IPR003961">
    <property type="entry name" value="FN3_dom"/>
</dbReference>
<dbReference type="AlphaFoldDB" id="A0A7Y9IAE4"/>
<dbReference type="InterPro" id="IPR013320">
    <property type="entry name" value="ConA-like_dom_sf"/>
</dbReference>
<evidence type="ECO:0000256" key="5">
    <source>
        <dbReference type="SAM" id="SignalP"/>
    </source>
</evidence>
<evidence type="ECO:0000259" key="6">
    <source>
        <dbReference type="PROSITE" id="PS50093"/>
    </source>
</evidence>
<dbReference type="CDD" id="cd00146">
    <property type="entry name" value="PKD"/>
    <property type="match status" value="1"/>
</dbReference>
<dbReference type="SUPFAM" id="SSF69304">
    <property type="entry name" value="Tricorn protease N-terminal domain"/>
    <property type="match status" value="1"/>
</dbReference>
<dbReference type="SUPFAM" id="SSF49899">
    <property type="entry name" value="Concanavalin A-like lectins/glucanases"/>
    <property type="match status" value="1"/>
</dbReference>
<organism evidence="8 9">
    <name type="scientific">Microlunatus parietis</name>
    <dbReference type="NCBI Taxonomy" id="682979"/>
    <lineage>
        <taxon>Bacteria</taxon>
        <taxon>Bacillati</taxon>
        <taxon>Actinomycetota</taxon>
        <taxon>Actinomycetes</taxon>
        <taxon>Propionibacteriales</taxon>
        <taxon>Propionibacteriaceae</taxon>
        <taxon>Microlunatus</taxon>
    </lineage>
</organism>
<dbReference type="Pfam" id="PF18911">
    <property type="entry name" value="PKD_4"/>
    <property type="match status" value="1"/>
</dbReference>
<comment type="caution">
    <text evidence="8">The sequence shown here is derived from an EMBL/GenBank/DDBJ whole genome shotgun (WGS) entry which is preliminary data.</text>
</comment>
<dbReference type="PROSITE" id="PS50853">
    <property type="entry name" value="FN3"/>
    <property type="match status" value="1"/>
</dbReference>
<feature type="chain" id="PRO_5031349199" description="PKD domain-containing protein" evidence="5">
    <location>
        <begin position="31"/>
        <end position="1072"/>
    </location>
</feature>
<keyword evidence="1 5" id="KW-0732">Signal</keyword>
<evidence type="ECO:0000256" key="1">
    <source>
        <dbReference type="ARBA" id="ARBA00022729"/>
    </source>
</evidence>
<dbReference type="Gene3D" id="2.130.10.10">
    <property type="entry name" value="YVTN repeat-like/Quinoprotein amine dehydrogenase"/>
    <property type="match status" value="1"/>
</dbReference>
<accession>A0A7Y9IAE4</accession>
<dbReference type="InterPro" id="IPR035986">
    <property type="entry name" value="PKD_dom_sf"/>
</dbReference>
<keyword evidence="3" id="KW-0326">Glycosidase</keyword>
<evidence type="ECO:0000256" key="3">
    <source>
        <dbReference type="ARBA" id="ARBA00023295"/>
    </source>
</evidence>
<keyword evidence="3" id="KW-0378">Hydrolase</keyword>
<reference evidence="8 9" key="1">
    <citation type="submission" date="2020-07" db="EMBL/GenBank/DDBJ databases">
        <title>Sequencing the genomes of 1000 actinobacteria strains.</title>
        <authorList>
            <person name="Klenk H.-P."/>
        </authorList>
    </citation>
    <scope>NUCLEOTIDE SEQUENCE [LARGE SCALE GENOMIC DNA]</scope>
    <source>
        <strain evidence="8 9">DSM 22083</strain>
    </source>
</reference>
<dbReference type="SMART" id="SM00089">
    <property type="entry name" value="PKD"/>
    <property type="match status" value="1"/>
</dbReference>
<dbReference type="SUPFAM" id="SSF49299">
    <property type="entry name" value="PKD domain"/>
    <property type="match status" value="1"/>
</dbReference>
<dbReference type="RefSeq" id="WP_179754178.1">
    <property type="nucleotide sequence ID" value="NZ_JACCBU010000001.1"/>
</dbReference>
<dbReference type="InterPro" id="IPR000601">
    <property type="entry name" value="PKD_dom"/>
</dbReference>
<feature type="domain" description="PKD" evidence="6">
    <location>
        <begin position="801"/>
        <end position="864"/>
    </location>
</feature>
<evidence type="ECO:0000313" key="9">
    <source>
        <dbReference type="Proteomes" id="UP000569914"/>
    </source>
</evidence>
<dbReference type="Proteomes" id="UP000569914">
    <property type="component" value="Unassembled WGS sequence"/>
</dbReference>
<dbReference type="GO" id="GO:0000272">
    <property type="term" value="P:polysaccharide catabolic process"/>
    <property type="evidence" value="ECO:0007669"/>
    <property type="project" value="UniProtKB-KW"/>
</dbReference>
<gene>
    <name evidence="8" type="ORF">BKA15_004327</name>
</gene>
<protein>
    <recommendedName>
        <fullName evidence="10">PKD domain-containing protein</fullName>
    </recommendedName>
</protein>
<proteinExistence type="predicted"/>
<evidence type="ECO:0000259" key="7">
    <source>
        <dbReference type="PROSITE" id="PS50853"/>
    </source>
</evidence>
<dbReference type="InterPro" id="IPR022409">
    <property type="entry name" value="PKD/Chitinase_dom"/>
</dbReference>
<dbReference type="InterPro" id="IPR006558">
    <property type="entry name" value="LamG-like"/>
</dbReference>
<keyword evidence="4" id="KW-0624">Polysaccharide degradation</keyword>
<evidence type="ECO:0000313" key="8">
    <source>
        <dbReference type="EMBL" id="NYE72998.1"/>
    </source>
</evidence>
<dbReference type="Pfam" id="PF13385">
    <property type="entry name" value="Laminin_G_3"/>
    <property type="match status" value="1"/>
</dbReference>
<dbReference type="Pfam" id="PF17164">
    <property type="entry name" value="DUF5122"/>
    <property type="match status" value="1"/>
</dbReference>
<dbReference type="InterPro" id="IPR013783">
    <property type="entry name" value="Ig-like_fold"/>
</dbReference>
<dbReference type="InterPro" id="IPR036116">
    <property type="entry name" value="FN3_sf"/>
</dbReference>
<keyword evidence="2" id="KW-1015">Disulfide bond</keyword>
<evidence type="ECO:0000256" key="2">
    <source>
        <dbReference type="ARBA" id="ARBA00023157"/>
    </source>
</evidence>
<dbReference type="PROSITE" id="PS50093">
    <property type="entry name" value="PKD"/>
    <property type="match status" value="1"/>
</dbReference>
<dbReference type="GO" id="GO:0016798">
    <property type="term" value="F:hydrolase activity, acting on glycosyl bonds"/>
    <property type="evidence" value="ECO:0007669"/>
    <property type="project" value="UniProtKB-KW"/>
</dbReference>
<dbReference type="InterPro" id="IPR015943">
    <property type="entry name" value="WD40/YVTN_repeat-like_dom_sf"/>
</dbReference>
<keyword evidence="4" id="KW-0119">Carbohydrate metabolism</keyword>
<dbReference type="Gene3D" id="2.60.40.10">
    <property type="entry name" value="Immunoglobulins"/>
    <property type="match status" value="2"/>
</dbReference>
<feature type="domain" description="Fibronectin type-III" evidence="7">
    <location>
        <begin position="450"/>
        <end position="551"/>
    </location>
</feature>
<dbReference type="SMART" id="SM00560">
    <property type="entry name" value="LamGL"/>
    <property type="match status" value="1"/>
</dbReference>
<name>A0A7Y9IAE4_9ACTN</name>
<sequence>MPARRAPSRALAILLAVALLAMLPVQQAAAAPGPIKQRPAGMVTADALPTVQINGVVWTQAINGNTVYAGGQFTKARPAGSPAGQNETTRQNLLAFDVTTGALITSFNPSLNATVKDVKVSPDGKRLYVAGSFTTANGQNRYRIAAYDTATGALISSFAPSTNATIAAIAVTNTVVYVGGWFSQANGVARTRLAAFSAADGSLLGWAPTADADIQAMTLTPDNSKVIIGGKFKNVNGAAAYGIASLNASNGSLLPFSINTVVRNAGDTAGTYYLTRDGDTVYGTSFNFGTGNFEGVWAANPTSGAIKWLDDCHGDTYSAFSANGVVYGAGHPHYCRNIGGYPDTSPRQHHYLMAYTKDATGTVAKNGQTGSGYGNFEGQPAPSIINYFPTLTAANFTGQWQAAWSLTGNSDYLVAGGEFTKVNGAGQQGLVRFATSSKAPKKRGPVDSGALFKPTVSAMDGHAAKITWTSNWDQDDQDLSYQVVRSDKVGTPLGTVKGVSQFWNRPKLSFVDSTAEPGKTYRYRIVAIDPDGNRATGDYVDITMPANTSLGTYAIGVLGDQPSRYWRLNSFTSGTSPDLTGGDDLRTNSVSRTSSGALLNHNDGAAVFSGSSLSRAGSLTQAPAPSTFAVEGWFSSTSSSGGKIIGYGNSQTGTSSSYDRHVYLDSGGRITFGVGSAKTVRSAKAYNDGAWHHVVGQLSSAGLELYVDGDRVAVDPAVTTGPTYNGYWRIGGDNLSGWPNRPASNFLNGRIDEVAVYPGPLSAEEVALHYAASGRQSTNTPPVAEFSWTADDLDLSFDAGDSTDAGGQIVSYHWDFGDGTTGSGETVQHSYPAIGGYDVTLTVTDDDGMTSQVTKRVTAAGAGVVARDAFGRTVATGWGSADVGGAWSTSGGSAFATSGGTGRIDFAAPGTLLAASLSEPSAADLTMITDLAVDKVLTGNGLAISLQGRVVGNSDYRLKVRFLPSGETHLVLAAAVNGSETILGEVNVPSVTYQAGQALRVSFTISGTGTTTLSGKVWPVGGTEPASAQITRTDGTPSLQTAGSIGYLGYLSGNVGNAPIRLTVDNLKVIAP</sequence>
<evidence type="ECO:0008006" key="10">
    <source>
        <dbReference type="Google" id="ProtNLM"/>
    </source>
</evidence>
<dbReference type="SUPFAM" id="SSF49265">
    <property type="entry name" value="Fibronectin type III"/>
    <property type="match status" value="1"/>
</dbReference>